<dbReference type="VEuPathDB" id="GiardiaDB:GL50581_2510"/>
<comment type="caution">
    <text evidence="1">The sequence shown here is derived from an EMBL/GenBank/DDBJ whole genome shotgun (WGS) entry which is preliminary data.</text>
</comment>
<organism evidence="1 2">
    <name type="scientific">Giardia intestinalis</name>
    <name type="common">Giardia lamblia</name>
    <dbReference type="NCBI Taxonomy" id="5741"/>
    <lineage>
        <taxon>Eukaryota</taxon>
        <taxon>Metamonada</taxon>
        <taxon>Diplomonadida</taxon>
        <taxon>Hexamitidae</taxon>
        <taxon>Giardiinae</taxon>
        <taxon>Giardia</taxon>
    </lineage>
</organism>
<dbReference type="Proteomes" id="UP000018320">
    <property type="component" value="Unassembled WGS sequence"/>
</dbReference>
<sequence>MWMASPPSKLASLNGESLLKEQMNAIKALLDAAGRHKTFRTYQLLPRHRRRRLMSWSVRCLPRVFKTLAKRDKLAPPPKLSRKARRRRSLPRLRVFFAKRFSIRIRNGVRMPVHSNQKQLRYVERTLLSGAVCYCNLQQRYAIIHTSADSTNGALGSPSIIEELIHLREQNSAAPLLLGGFVPAFLSYIGDEGGNANEHRYLVSYNMLDEELIRRWFPVMQSLPDLIHMTILARQRDFKSGMCYDVDAGIKRICNAISRRVWGHTEYSSLRAAKDLTPETRFHTCYPNCSAVSCTGTTSMLPSNYFINDLLHNNFTNSTILRAFRITRLTLAPLGEPPEWRRGSRNALRYKIQSASLELFDDQTLTQLTKEMETYLSNDSLRKLRVMQVLSSDARKDLTALLGHYQVPLDEGEVIYDDSIDCVAAQCDSKPIELAHESPLTETPKPLSRPTHVDIMPLTSLEFVTPPPASAASSGQTSIIFQPILSTSQFASLSFAVSKDEAQPFLLGLVRDGIPILGEKELLITVSNLTQAPCIPTTLAPSTLYYNLSHVLDTFGAWARRPRTKRAHFYSSRSVLWYVSQIVGSTELTNTYLISPVATCFDLVLEEVCKELYDQCYPLRRAKVKQVKDAFMQWITTPAIKLSQFNLGSHMGAAKDNLNEIDVSATIARLESFVESLPARSLELESVFCLATRYTKIISLTVLHNYPYGHILKLRPVDGVSTESLSAVVLHCSYSTLMGRCLAILIVIFTNQQLAQRDVICTSSPSEFYVEGEQFTSRLHWN</sequence>
<dbReference type="AlphaFoldDB" id="V6TLB7"/>
<protein>
    <submittedName>
        <fullName evidence="1">Ribonuclease P</fullName>
    </submittedName>
</protein>
<gene>
    <name evidence="1" type="ORF">DHA2_152016</name>
</gene>
<reference evidence="2" key="1">
    <citation type="submission" date="2012-02" db="EMBL/GenBank/DDBJ databases">
        <title>Genome sequencing of Giardia lamblia Genotypes A2 and B isolates (DH and GS) and comparative analysis with the genomes of Genotypes A1 and E (WB and Pig).</title>
        <authorList>
            <person name="Adam R."/>
            <person name="Dahlstrom E."/>
            <person name="Martens C."/>
            <person name="Bruno D."/>
            <person name="Barbian K."/>
            <person name="Porcella S.F."/>
            <person name="Nash T."/>
        </authorList>
    </citation>
    <scope>NUCLEOTIDE SEQUENCE</scope>
    <source>
        <strain evidence="2">DH</strain>
    </source>
</reference>
<dbReference type="EMBL" id="AHGT01000022">
    <property type="protein sequence ID" value="ESU37740.1"/>
    <property type="molecule type" value="Genomic_DNA"/>
</dbReference>
<accession>V6TLB7</accession>
<proteinExistence type="predicted"/>
<dbReference type="VEuPathDB" id="GiardiaDB:DHA2_152016"/>
<dbReference type="VEuPathDB" id="GiardiaDB:QR46_3655"/>
<evidence type="ECO:0000313" key="1">
    <source>
        <dbReference type="EMBL" id="ESU37740.1"/>
    </source>
</evidence>
<dbReference type="VEuPathDB" id="GiardiaDB:GL50803_0032893"/>
<reference evidence="1 2" key="2">
    <citation type="journal article" date="2013" name="Genome Biol. Evol.">
        <title>Genome sequencing of Giardia lamblia genotypes A2 and B isolates (DH and GS) and comparative analysis with the genomes of genotypes A1 and E (WB and Pig).</title>
        <authorList>
            <person name="Adam R.D."/>
            <person name="Dahlstrom E.W."/>
            <person name="Martens C.A."/>
            <person name="Bruno D.P."/>
            <person name="Barbian K.D."/>
            <person name="Ricklefs S.M."/>
            <person name="Hernandez M.M."/>
            <person name="Narla N.P."/>
            <person name="Patel R.B."/>
            <person name="Porcella S.F."/>
            <person name="Nash T.E."/>
        </authorList>
    </citation>
    <scope>NUCLEOTIDE SEQUENCE [LARGE SCALE GENOMIC DNA]</scope>
    <source>
        <strain evidence="1 2">DH</strain>
    </source>
</reference>
<name>V6TLB7_GIAIN</name>
<evidence type="ECO:0000313" key="2">
    <source>
        <dbReference type="Proteomes" id="UP000018320"/>
    </source>
</evidence>